<comment type="similarity">
    <text evidence="6">Belongs to the peptidase M3B family.</text>
</comment>
<feature type="signal peptide" evidence="7">
    <location>
        <begin position="1"/>
        <end position="22"/>
    </location>
</feature>
<feature type="chain" id="PRO_5047171902" description="Oligopeptidase F" evidence="7">
    <location>
        <begin position="23"/>
        <end position="628"/>
    </location>
</feature>
<dbReference type="PANTHER" id="PTHR11804">
    <property type="entry name" value="PROTEASE M3 THIMET OLIGOPEPTIDASE-RELATED"/>
    <property type="match status" value="1"/>
</dbReference>
<keyword evidence="2 6" id="KW-0479">Metal-binding</keyword>
<feature type="domain" description="Oligopeptidase F N-terminal" evidence="9">
    <location>
        <begin position="143"/>
        <end position="207"/>
    </location>
</feature>
<dbReference type="PANTHER" id="PTHR11804:SF84">
    <property type="entry name" value="SACCHAROLYSIN"/>
    <property type="match status" value="1"/>
</dbReference>
<keyword evidence="7" id="KW-0732">Signal</keyword>
<proteinExistence type="inferred from homology"/>
<dbReference type="EC" id="3.4.24.-" evidence="6"/>
<gene>
    <name evidence="10" type="ORF">JOC77_000680</name>
</gene>
<dbReference type="GO" id="GO:0016787">
    <property type="term" value="F:hydrolase activity"/>
    <property type="evidence" value="ECO:0007669"/>
    <property type="project" value="UniProtKB-KW"/>
</dbReference>
<dbReference type="Pfam" id="PF08439">
    <property type="entry name" value="Peptidase_M3_N"/>
    <property type="match status" value="1"/>
</dbReference>
<organism evidence="10 11">
    <name type="scientific">Peribacillus deserti</name>
    <dbReference type="NCBI Taxonomy" id="673318"/>
    <lineage>
        <taxon>Bacteria</taxon>
        <taxon>Bacillati</taxon>
        <taxon>Bacillota</taxon>
        <taxon>Bacilli</taxon>
        <taxon>Bacillales</taxon>
        <taxon>Bacillaceae</taxon>
        <taxon>Peribacillus</taxon>
    </lineage>
</organism>
<sequence>MIKPMIVLLTSAAILLSPFNQASAYKGTEINYESREEIPSRFKWKLHEIYPTKSAWAADVKKAEALAVQFKETYQGSLGQSASQIKKAMDAYTKLLRIEEKAYVYINLELSTNESNHDLQALSNRADTMAAAIAEKTAWFSPELGKIPGSQMEKYLNEPDLQLYKNFLADIIRTKPHTLSKEQEELLAKISPLSGTAANVYTMLSKDVRFPKIKDEKGKEVQLTRVNYSTYMESKNRKVRKAAYEAYYRTLTKFQDSFAAVMSAQVKSHNISADVRKYKSSVEAALTPNEIPAAVYDQLISSVHKGLPQMHRYMELKKKMLRVNDLHMYDMYTPIVDSNNKYIPFEEAKKMVIEGLKPLGKEYETLLNKSFSHNWVDVYSTEDKRTGAFQWGAYDTHPYVLLNYQGTKNDVSTLAHELGHAMHSYYSKKAQPYINSGNATFTAEVASTLNENLLWESEYKKAKTKKEKVFLLNQRLEDFRTTLFRQAQFAEFERSIHELEAKGGSLNAESLKKIYGDINKKYYGSLVAADNEIPMEWARIPHLYDYNFYVYQYATSFAASSALAKQVLDEGQPAVKRLKEKFLMAGGSSDPISILKDAGVDMSTSKPIEQSLQVFSETLDELEKLLNE</sequence>
<evidence type="ECO:0000259" key="8">
    <source>
        <dbReference type="Pfam" id="PF01432"/>
    </source>
</evidence>
<keyword evidence="3 6" id="KW-0378">Hydrolase</keyword>
<dbReference type="SUPFAM" id="SSF55486">
    <property type="entry name" value="Metalloproteases ('zincins'), catalytic domain"/>
    <property type="match status" value="1"/>
</dbReference>
<dbReference type="InterPro" id="IPR042088">
    <property type="entry name" value="OligoPept_F_C"/>
</dbReference>
<evidence type="ECO:0000256" key="7">
    <source>
        <dbReference type="SAM" id="SignalP"/>
    </source>
</evidence>
<evidence type="ECO:0000256" key="4">
    <source>
        <dbReference type="ARBA" id="ARBA00022833"/>
    </source>
</evidence>
<dbReference type="InterPro" id="IPR013647">
    <property type="entry name" value="OligopepF_N_dom"/>
</dbReference>
<reference evidence="10 11" key="1">
    <citation type="submission" date="2021-01" db="EMBL/GenBank/DDBJ databases">
        <title>Genomic Encyclopedia of Type Strains, Phase IV (KMG-IV): sequencing the most valuable type-strain genomes for metagenomic binning, comparative biology and taxonomic classification.</title>
        <authorList>
            <person name="Goeker M."/>
        </authorList>
    </citation>
    <scope>NUCLEOTIDE SEQUENCE [LARGE SCALE GENOMIC DNA]</scope>
    <source>
        <strain evidence="10 11">DSM 105482</strain>
    </source>
</reference>
<protein>
    <recommendedName>
        <fullName evidence="6">Oligopeptidase F</fullName>
        <ecNumber evidence="6">3.4.24.-</ecNumber>
    </recommendedName>
</protein>
<keyword evidence="11" id="KW-1185">Reference proteome</keyword>
<feature type="domain" description="Peptidase M3A/M3B catalytic" evidence="8">
    <location>
        <begin position="231"/>
        <end position="613"/>
    </location>
</feature>
<dbReference type="Gene3D" id="1.20.140.70">
    <property type="entry name" value="Oligopeptidase f, N-terminal domain"/>
    <property type="match status" value="1"/>
</dbReference>
<dbReference type="Proteomes" id="UP000823486">
    <property type="component" value="Unassembled WGS sequence"/>
</dbReference>
<name>A0ABS2QE19_9BACI</name>
<dbReference type="InterPro" id="IPR004438">
    <property type="entry name" value="Peptidase_M3B"/>
</dbReference>
<evidence type="ECO:0000259" key="9">
    <source>
        <dbReference type="Pfam" id="PF08439"/>
    </source>
</evidence>
<evidence type="ECO:0000256" key="3">
    <source>
        <dbReference type="ARBA" id="ARBA00022801"/>
    </source>
</evidence>
<dbReference type="EMBL" id="JAFBFI010000002">
    <property type="protein sequence ID" value="MBM7691275.1"/>
    <property type="molecule type" value="Genomic_DNA"/>
</dbReference>
<evidence type="ECO:0000313" key="11">
    <source>
        <dbReference type="Proteomes" id="UP000823486"/>
    </source>
</evidence>
<accession>A0ABS2QE19</accession>
<comment type="function">
    <text evidence="6">Has oligopeptidase activity and degrades a variety of small bioactive peptides.</text>
</comment>
<keyword evidence="1 6" id="KW-0645">Protease</keyword>
<dbReference type="RefSeq" id="WP_239558565.1">
    <property type="nucleotide sequence ID" value="NZ_JAFBFI010000002.1"/>
</dbReference>
<keyword evidence="5 6" id="KW-0482">Metalloprotease</keyword>
<evidence type="ECO:0000256" key="1">
    <source>
        <dbReference type="ARBA" id="ARBA00022670"/>
    </source>
</evidence>
<dbReference type="Gene3D" id="1.10.1370.20">
    <property type="entry name" value="Oligoendopeptidase f, C-terminal domain"/>
    <property type="match status" value="1"/>
</dbReference>
<dbReference type="NCBIfam" id="TIGR00181">
    <property type="entry name" value="pepF"/>
    <property type="match status" value="1"/>
</dbReference>
<dbReference type="Gene3D" id="1.10.287.830">
    <property type="entry name" value="putative peptidase helix hairpin domain like"/>
    <property type="match status" value="1"/>
</dbReference>
<dbReference type="Pfam" id="PF01432">
    <property type="entry name" value="Peptidase_M3"/>
    <property type="match status" value="1"/>
</dbReference>
<keyword evidence="4 6" id="KW-0862">Zinc</keyword>
<evidence type="ECO:0000256" key="2">
    <source>
        <dbReference type="ARBA" id="ARBA00022723"/>
    </source>
</evidence>
<evidence type="ECO:0000256" key="5">
    <source>
        <dbReference type="ARBA" id="ARBA00023049"/>
    </source>
</evidence>
<dbReference type="InterPro" id="IPR001567">
    <property type="entry name" value="Pept_M3A_M3B_dom"/>
</dbReference>
<dbReference type="CDD" id="cd09608">
    <property type="entry name" value="M3B_PepF"/>
    <property type="match status" value="1"/>
</dbReference>
<dbReference type="InterPro" id="IPR045090">
    <property type="entry name" value="Pept_M3A_M3B"/>
</dbReference>
<comment type="caution">
    <text evidence="10">The sequence shown here is derived from an EMBL/GenBank/DDBJ whole genome shotgun (WGS) entry which is preliminary data.</text>
</comment>
<evidence type="ECO:0000256" key="6">
    <source>
        <dbReference type="RuleBase" id="RU368091"/>
    </source>
</evidence>
<evidence type="ECO:0000313" key="10">
    <source>
        <dbReference type="EMBL" id="MBM7691275.1"/>
    </source>
</evidence>
<comment type="cofactor">
    <cofactor evidence="6">
        <name>Zn(2+)</name>
        <dbReference type="ChEBI" id="CHEBI:29105"/>
    </cofactor>
    <text evidence="6">Binds 1 zinc ion.</text>
</comment>